<organism evidence="11 12">
    <name type="scientific">Nonomuraea maheshkhaliensis</name>
    <dbReference type="NCBI Taxonomy" id="419590"/>
    <lineage>
        <taxon>Bacteria</taxon>
        <taxon>Bacillati</taxon>
        <taxon>Actinomycetota</taxon>
        <taxon>Actinomycetes</taxon>
        <taxon>Streptosporangiales</taxon>
        <taxon>Streptosporangiaceae</taxon>
        <taxon>Nonomuraea</taxon>
    </lineage>
</organism>
<dbReference type="Proteomes" id="UP001500064">
    <property type="component" value="Unassembled WGS sequence"/>
</dbReference>
<evidence type="ECO:0000256" key="8">
    <source>
        <dbReference type="SAM" id="Phobius"/>
    </source>
</evidence>
<evidence type="ECO:0000256" key="1">
    <source>
        <dbReference type="ARBA" id="ARBA00004651"/>
    </source>
</evidence>
<dbReference type="Pfam" id="PF00664">
    <property type="entry name" value="ABC_membrane"/>
    <property type="match status" value="1"/>
</dbReference>
<feature type="transmembrane region" description="Helical" evidence="8">
    <location>
        <begin position="285"/>
        <end position="313"/>
    </location>
</feature>
<keyword evidence="3" id="KW-0547">Nucleotide-binding</keyword>
<dbReference type="CDD" id="cd07346">
    <property type="entry name" value="ABC_6TM_exporters"/>
    <property type="match status" value="1"/>
</dbReference>
<feature type="compositionally biased region" description="Basic and acidic residues" evidence="7">
    <location>
        <begin position="8"/>
        <end position="25"/>
    </location>
</feature>
<comment type="caution">
    <text evidence="11">The sequence shown here is derived from an EMBL/GenBank/DDBJ whole genome shotgun (WGS) entry which is preliminary data.</text>
</comment>
<evidence type="ECO:0000256" key="6">
    <source>
        <dbReference type="ARBA" id="ARBA00023136"/>
    </source>
</evidence>
<evidence type="ECO:0000259" key="10">
    <source>
        <dbReference type="PROSITE" id="PS50929"/>
    </source>
</evidence>
<dbReference type="PANTHER" id="PTHR43394">
    <property type="entry name" value="ATP-DEPENDENT PERMEASE MDL1, MITOCHONDRIAL"/>
    <property type="match status" value="1"/>
</dbReference>
<evidence type="ECO:0000256" key="3">
    <source>
        <dbReference type="ARBA" id="ARBA00022741"/>
    </source>
</evidence>
<dbReference type="PROSITE" id="PS50929">
    <property type="entry name" value="ABC_TM1F"/>
    <property type="match status" value="1"/>
</dbReference>
<feature type="domain" description="ABC transmembrane type-1" evidence="10">
    <location>
        <begin position="69"/>
        <end position="352"/>
    </location>
</feature>
<dbReference type="InterPro" id="IPR039421">
    <property type="entry name" value="Type_1_exporter"/>
</dbReference>
<dbReference type="InterPro" id="IPR003593">
    <property type="entry name" value="AAA+_ATPase"/>
</dbReference>
<protein>
    <submittedName>
        <fullName evidence="11">ABC transporter ATP-binding protein</fullName>
    </submittedName>
</protein>
<dbReference type="Gene3D" id="3.40.50.300">
    <property type="entry name" value="P-loop containing nucleotide triphosphate hydrolases"/>
    <property type="match status" value="1"/>
</dbReference>
<feature type="domain" description="ABC transporter" evidence="9">
    <location>
        <begin position="414"/>
        <end position="647"/>
    </location>
</feature>
<evidence type="ECO:0000256" key="5">
    <source>
        <dbReference type="ARBA" id="ARBA00022989"/>
    </source>
</evidence>
<keyword evidence="5 8" id="KW-1133">Transmembrane helix</keyword>
<keyword evidence="6 8" id="KW-0472">Membrane</keyword>
<dbReference type="SUPFAM" id="SSF90123">
    <property type="entry name" value="ABC transporter transmembrane region"/>
    <property type="match status" value="1"/>
</dbReference>
<dbReference type="SUPFAM" id="SSF52540">
    <property type="entry name" value="P-loop containing nucleoside triphosphate hydrolases"/>
    <property type="match status" value="1"/>
</dbReference>
<dbReference type="InterPro" id="IPR036640">
    <property type="entry name" value="ABC1_TM_sf"/>
</dbReference>
<dbReference type="GO" id="GO:0005524">
    <property type="term" value="F:ATP binding"/>
    <property type="evidence" value="ECO:0007669"/>
    <property type="project" value="UniProtKB-KW"/>
</dbReference>
<dbReference type="EMBL" id="BAAAMU010000061">
    <property type="protein sequence ID" value="GAA1659897.1"/>
    <property type="molecule type" value="Genomic_DNA"/>
</dbReference>
<dbReference type="PANTHER" id="PTHR43394:SF1">
    <property type="entry name" value="ATP-BINDING CASSETTE SUB-FAMILY B MEMBER 10, MITOCHONDRIAL"/>
    <property type="match status" value="1"/>
</dbReference>
<evidence type="ECO:0000259" key="9">
    <source>
        <dbReference type="PROSITE" id="PS50893"/>
    </source>
</evidence>
<dbReference type="InterPro" id="IPR003439">
    <property type="entry name" value="ABC_transporter-like_ATP-bd"/>
</dbReference>
<accession>A0ABP4RT08</accession>
<dbReference type="SMART" id="SM00382">
    <property type="entry name" value="AAA"/>
    <property type="match status" value="1"/>
</dbReference>
<comment type="subcellular location">
    <subcellularLocation>
        <location evidence="1">Cell membrane</location>
        <topology evidence="1">Multi-pass membrane protein</topology>
    </subcellularLocation>
</comment>
<sequence>MNDAGDQSGRDAEDHPASNPEDRPASRAGGRPGSRASLGVRGGLPVAGPAQTRKAAVRLVRLDGRAFGAMLVLNGLAAVAGLGAPWLLGRIVDEVKAGASAGTVDRLALAILGCAVVQLLLARYASYVGHRFGERTLARIREQFTERALAMPASVVERAGTGDLTTRGTTDVAAVGTTLRDAGPDVAIASVQALFILAAVFVLDPLLGACGVIGLSGIWFASRWYLRRALGAYLEEGAASSALAEELAATTTGARTVQALRLEHRRLMACRRTVEESRRARTRTLFLRSVLFPVVDVSYAIPVAAVLLVGGALTMRDPSAMTLGTVVASALYLRQLSEPLNIVLQRLEELQSSGAAFARVEGLGAAPGTTPAGPASKGPTSEDPVSKDPASEGQGRISGGAAAGGSSVPVDDRLEVSRASYAYDGGPDVLHEVELSVRPGERLAIVGPSGAGKTTLGRLLAGMDAPRTGSVAVGGVPVADLAPGLLRERVVLVTQEHHVFLGTVRDNLQIAAPEATDADLRAALAAVGADWFDELPDGLDTDLRHGPHHPDGARAQQLALARVVLADPHTLILDEATALLDPRTARHTERALAAVLEGRTVIAIAHRLQTAHDADRVAVMRDGRLTELGTHEELVAAGGAYASLWRSWHGDHAN</sequence>
<evidence type="ECO:0000256" key="2">
    <source>
        <dbReference type="ARBA" id="ARBA00022692"/>
    </source>
</evidence>
<name>A0ABP4RT08_9ACTN</name>
<keyword evidence="12" id="KW-1185">Reference proteome</keyword>
<feature type="transmembrane region" description="Helical" evidence="8">
    <location>
        <begin position="66"/>
        <end position="87"/>
    </location>
</feature>
<evidence type="ECO:0000313" key="11">
    <source>
        <dbReference type="EMBL" id="GAA1659897.1"/>
    </source>
</evidence>
<keyword evidence="2 8" id="KW-0812">Transmembrane</keyword>
<feature type="region of interest" description="Disordered" evidence="7">
    <location>
        <begin position="364"/>
        <end position="409"/>
    </location>
</feature>
<feature type="transmembrane region" description="Helical" evidence="8">
    <location>
        <begin position="193"/>
        <end position="220"/>
    </location>
</feature>
<dbReference type="Gene3D" id="1.20.1560.10">
    <property type="entry name" value="ABC transporter type 1, transmembrane domain"/>
    <property type="match status" value="1"/>
</dbReference>
<dbReference type="PROSITE" id="PS50893">
    <property type="entry name" value="ABC_TRANSPORTER_2"/>
    <property type="match status" value="1"/>
</dbReference>
<feature type="region of interest" description="Disordered" evidence="7">
    <location>
        <begin position="1"/>
        <end position="46"/>
    </location>
</feature>
<keyword evidence="4 11" id="KW-0067">ATP-binding</keyword>
<reference evidence="12" key="1">
    <citation type="journal article" date="2019" name="Int. J. Syst. Evol. Microbiol.">
        <title>The Global Catalogue of Microorganisms (GCM) 10K type strain sequencing project: providing services to taxonomists for standard genome sequencing and annotation.</title>
        <authorList>
            <consortium name="The Broad Institute Genomics Platform"/>
            <consortium name="The Broad Institute Genome Sequencing Center for Infectious Disease"/>
            <person name="Wu L."/>
            <person name="Ma J."/>
        </authorList>
    </citation>
    <scope>NUCLEOTIDE SEQUENCE [LARGE SCALE GENOMIC DNA]</scope>
    <source>
        <strain evidence="12">JCM 13929</strain>
    </source>
</reference>
<dbReference type="Pfam" id="PF00005">
    <property type="entry name" value="ABC_tran"/>
    <property type="match status" value="1"/>
</dbReference>
<feature type="transmembrane region" description="Helical" evidence="8">
    <location>
        <begin position="107"/>
        <end position="125"/>
    </location>
</feature>
<evidence type="ECO:0000256" key="7">
    <source>
        <dbReference type="SAM" id="MobiDB-lite"/>
    </source>
</evidence>
<evidence type="ECO:0000256" key="4">
    <source>
        <dbReference type="ARBA" id="ARBA00022840"/>
    </source>
</evidence>
<gene>
    <name evidence="11" type="ORF">GCM10009733_066970</name>
</gene>
<proteinExistence type="predicted"/>
<evidence type="ECO:0000313" key="12">
    <source>
        <dbReference type="Proteomes" id="UP001500064"/>
    </source>
</evidence>
<dbReference type="InterPro" id="IPR027417">
    <property type="entry name" value="P-loop_NTPase"/>
</dbReference>
<feature type="compositionally biased region" description="Low complexity" evidence="7">
    <location>
        <begin position="364"/>
        <end position="379"/>
    </location>
</feature>
<dbReference type="InterPro" id="IPR011527">
    <property type="entry name" value="ABC1_TM_dom"/>
</dbReference>